<comment type="subcellular location">
    <subcellularLocation>
        <location evidence="1">Nucleus</location>
    </subcellularLocation>
</comment>
<evidence type="ECO:0000256" key="1">
    <source>
        <dbReference type="ARBA" id="ARBA00004123"/>
    </source>
</evidence>
<proteinExistence type="inferred from homology"/>
<dbReference type="InterPro" id="IPR012583">
    <property type="entry name" value="RIX1_N"/>
</dbReference>
<dbReference type="PANTHER" id="PTHR34105">
    <property type="entry name" value="PROLINE-, GLUTAMIC ACID- AND LEUCINE-RICH PROTEIN 1"/>
    <property type="match status" value="1"/>
</dbReference>
<dbReference type="SUPFAM" id="SSF48371">
    <property type="entry name" value="ARM repeat"/>
    <property type="match status" value="1"/>
</dbReference>
<evidence type="ECO:0000313" key="7">
    <source>
        <dbReference type="EMBL" id="KAL0473543.1"/>
    </source>
</evidence>
<feature type="region of interest" description="Disordered" evidence="5">
    <location>
        <begin position="468"/>
        <end position="511"/>
    </location>
</feature>
<dbReference type="PANTHER" id="PTHR34105:SF1">
    <property type="entry name" value="PROLINE-, GLUTAMIC ACID- AND LEUCINE-RICH PROTEIN 1"/>
    <property type="match status" value="1"/>
</dbReference>
<evidence type="ECO:0000259" key="6">
    <source>
        <dbReference type="Pfam" id="PF08167"/>
    </source>
</evidence>
<keyword evidence="4" id="KW-0539">Nucleus</keyword>
<dbReference type="EMBL" id="JAVLET010000002">
    <property type="protein sequence ID" value="KAL0473543.1"/>
    <property type="molecule type" value="Genomic_DNA"/>
</dbReference>
<reference evidence="7 8" key="1">
    <citation type="submission" date="2023-09" db="EMBL/GenBank/DDBJ databases">
        <title>Multi-omics analysis of a traditional fermented food reveals byproduct-associated fungal strains for waste-to-food upcycling.</title>
        <authorList>
            <consortium name="Lawrence Berkeley National Laboratory"/>
            <person name="Rekdal V.M."/>
            <person name="Villalobos-Escobedo J.M."/>
            <person name="Rodriguez-Valeron N."/>
            <person name="Garcia M.O."/>
            <person name="Vasquez D.P."/>
            <person name="Damayanti I."/>
            <person name="Sorensen P.M."/>
            <person name="Baidoo E.E."/>
            <person name="De Carvalho A.C."/>
            <person name="Riley R."/>
            <person name="Lipzen A."/>
            <person name="He G."/>
            <person name="Yan M."/>
            <person name="Haridas S."/>
            <person name="Daum C."/>
            <person name="Yoshinaga Y."/>
            <person name="Ng V."/>
            <person name="Grigoriev I.V."/>
            <person name="Munk R."/>
            <person name="Nuraida L."/>
            <person name="Wijaya C.H."/>
            <person name="Morales P.-C."/>
            <person name="Keasling J.D."/>
        </authorList>
    </citation>
    <scope>NUCLEOTIDE SEQUENCE [LARGE SCALE GENOMIC DNA]</scope>
    <source>
        <strain evidence="7 8">FGSC 2613</strain>
    </source>
</reference>
<organism evidence="7 8">
    <name type="scientific">Neurospora intermedia</name>
    <dbReference type="NCBI Taxonomy" id="5142"/>
    <lineage>
        <taxon>Eukaryota</taxon>
        <taxon>Fungi</taxon>
        <taxon>Dikarya</taxon>
        <taxon>Ascomycota</taxon>
        <taxon>Pezizomycotina</taxon>
        <taxon>Sordariomycetes</taxon>
        <taxon>Sordariomycetidae</taxon>
        <taxon>Sordariales</taxon>
        <taxon>Sordariaceae</taxon>
        <taxon>Neurospora</taxon>
    </lineage>
</organism>
<dbReference type="InterPro" id="IPR016024">
    <property type="entry name" value="ARM-type_fold"/>
</dbReference>
<dbReference type="Pfam" id="PF08167">
    <property type="entry name" value="RIX1"/>
    <property type="match status" value="1"/>
</dbReference>
<comment type="caution">
    <text evidence="7">The sequence shown here is derived from an EMBL/GenBank/DDBJ whole genome shotgun (WGS) entry which is preliminary data.</text>
</comment>
<accession>A0ABR3DLJ4</accession>
<gene>
    <name evidence="7" type="ORF">QR685DRAFT_517138</name>
</gene>
<dbReference type="Proteomes" id="UP001451303">
    <property type="component" value="Unassembled WGS sequence"/>
</dbReference>
<evidence type="ECO:0000313" key="8">
    <source>
        <dbReference type="Proteomes" id="UP001451303"/>
    </source>
</evidence>
<feature type="domain" description="Pre-rRNA-processing protein RIX1 N-terminal" evidence="6">
    <location>
        <begin position="7"/>
        <end position="216"/>
    </location>
</feature>
<sequence length="834" mass="89041">MAIPPPDLRVLCRRLASTPVDDLPHICPLLVSHVLRCGEVLSAVPETKAKDKSSETATLVHRLRTHITTLLAGKSASGRFAAVFLVKAVVDVGGWESLRASDVWIRGLIGILGKPDPLVSKELCVITLTKIYSLLQSYQTLVREMATPTLPSFVTAMLNLVKPPASSKVPKVPTSFVDTVAGSLSKIVSLYPTTTRPFNAQIRAAFKAYIAPTMSDAVTVPQSLRESARSLLIVLHYTAPKNGSSDEWVKGIKSYTKEAHTTADQVFRSVRESWESTAGYRVDTIRTDGEPSGGGDEADELPAWTGVTAGAERLTGLIGQLIEYLKVPTKAPITIPVGELLDLASRITLITLPKPTTGEDSVETNPAISRDEKAELWSVLPEVHMAILNLHTVLLRRLAANAMPLATDILDQMVRVFTSGRHIAAIRETVYVLAKELLEISGPGLLKLSVDSMAPVIQATCQDILRATGHYDSPAGGKQDSSSSTNPNPNPKKPTAGRNGAGILNNPQKVQSSGNADVYLTTTSTTHSSSFSDPLFAAALSLLPLFLSRLPQRHLSPEARGLVDRTAILANSKQAMLASVLNPYKDTRGRYYPTILPFLVRQFPADQEVEVLRTNLMRVGAGVSQTVATSWDPAEGLDEVVGAAANTGGMEGEDEDEDEDMVDAEADADNEAGAQLAAEDQTQKSKAAAAATAAAAVAGVWGATAEKSAAGDVATSKPNPFTTVPIDSPESRAERASTKKRKVGEEAANPPKRVTRSSRRKTVEAEEDTSATTTTAEVVEEVATPAPAPVSAKPVVAVMEQKEGEDDGEDSDSGESVQIDMSLEDSEDEEEEEE</sequence>
<feature type="compositionally biased region" description="Acidic residues" evidence="5">
    <location>
        <begin position="822"/>
        <end position="834"/>
    </location>
</feature>
<keyword evidence="8" id="KW-1185">Reference proteome</keyword>
<evidence type="ECO:0000256" key="2">
    <source>
        <dbReference type="ARBA" id="ARBA00010511"/>
    </source>
</evidence>
<feature type="compositionally biased region" description="Low complexity" evidence="5">
    <location>
        <begin position="770"/>
        <end position="798"/>
    </location>
</feature>
<evidence type="ECO:0000256" key="5">
    <source>
        <dbReference type="SAM" id="MobiDB-lite"/>
    </source>
</evidence>
<evidence type="ECO:0000256" key="3">
    <source>
        <dbReference type="ARBA" id="ARBA00021502"/>
    </source>
</evidence>
<feature type="compositionally biased region" description="Acidic residues" evidence="5">
    <location>
        <begin position="803"/>
        <end position="813"/>
    </location>
</feature>
<comment type="similarity">
    <text evidence="2">Belongs to the RIX1/PELP1 family.</text>
</comment>
<name>A0ABR3DLJ4_NEUIN</name>
<feature type="region of interest" description="Disordered" evidence="5">
    <location>
        <begin position="708"/>
        <end position="834"/>
    </location>
</feature>
<evidence type="ECO:0000256" key="4">
    <source>
        <dbReference type="ARBA" id="ARBA00023242"/>
    </source>
</evidence>
<protein>
    <recommendedName>
        <fullName evidence="3">Pre-rRNA-processing protein RIX1</fullName>
    </recommendedName>
</protein>